<feature type="domain" description="Synaptonemal complex protein 2 armadillo-repeat-like" evidence="1">
    <location>
        <begin position="1"/>
        <end position="87"/>
    </location>
</feature>
<evidence type="ECO:0000313" key="3">
    <source>
        <dbReference type="Proteomes" id="UP000288216"/>
    </source>
</evidence>
<dbReference type="AlphaFoldDB" id="A0A401Q0Y4"/>
<dbReference type="InterPro" id="IPR041322">
    <property type="entry name" value="SYCP2_ARLD"/>
</dbReference>
<dbReference type="EMBL" id="BFAA01010563">
    <property type="protein sequence ID" value="GCB79014.1"/>
    <property type="molecule type" value="Genomic_DNA"/>
</dbReference>
<evidence type="ECO:0000259" key="1">
    <source>
        <dbReference type="Pfam" id="PF18581"/>
    </source>
</evidence>
<dbReference type="InterPro" id="IPR024835">
    <property type="entry name" value="SYCP2-like"/>
</dbReference>
<dbReference type="GO" id="GO:0140013">
    <property type="term" value="P:meiotic nuclear division"/>
    <property type="evidence" value="ECO:0007669"/>
    <property type="project" value="TreeGrafter"/>
</dbReference>
<sequence length="152" mass="17483">MLLWFERATEFLKTAELKSNEALMVLVEDIFDTVLAIGKCSSEGRIQLMDTFVLQLGHGVSDFRLKISIRLEAVRTFNSMLDIISREGKIKFHLSEEAYSLMLDLARTIMEVGDYEIQVAISEALCRMTDRKTREGLICKWFDEPHANAFKE</sequence>
<gene>
    <name evidence="2" type="ORF">scyTo_0016898</name>
</gene>
<reference evidence="2 3" key="1">
    <citation type="journal article" date="2018" name="Nat. Ecol. Evol.">
        <title>Shark genomes provide insights into elasmobranch evolution and the origin of vertebrates.</title>
        <authorList>
            <person name="Hara Y"/>
            <person name="Yamaguchi K"/>
            <person name="Onimaru K"/>
            <person name="Kadota M"/>
            <person name="Koyanagi M"/>
            <person name="Keeley SD"/>
            <person name="Tatsumi K"/>
            <person name="Tanaka K"/>
            <person name="Motone F"/>
            <person name="Kageyama Y"/>
            <person name="Nozu R"/>
            <person name="Adachi N"/>
            <person name="Nishimura O"/>
            <person name="Nakagawa R"/>
            <person name="Tanegashima C"/>
            <person name="Kiyatake I"/>
            <person name="Matsumoto R"/>
            <person name="Murakumo K"/>
            <person name="Nishida K"/>
            <person name="Terakita A"/>
            <person name="Kuratani S"/>
            <person name="Sato K"/>
            <person name="Hyodo S Kuraku.S."/>
        </authorList>
    </citation>
    <scope>NUCLEOTIDE SEQUENCE [LARGE SCALE GENOMIC DNA]</scope>
</reference>
<dbReference type="GO" id="GO:0000800">
    <property type="term" value="C:lateral element"/>
    <property type="evidence" value="ECO:0007669"/>
    <property type="project" value="TreeGrafter"/>
</dbReference>
<dbReference type="PANTHER" id="PTHR15607:SF18">
    <property type="entry name" value="SYNAPTONEMAL COMPLEX PROTEIN 2-LIKE ISOFORM X1"/>
    <property type="match status" value="1"/>
</dbReference>
<accession>A0A401Q0Y4</accession>
<dbReference type="OrthoDB" id="10256849at2759"/>
<dbReference type="STRING" id="75743.A0A401Q0Y4"/>
<proteinExistence type="predicted"/>
<name>A0A401Q0Y4_SCYTO</name>
<dbReference type="Proteomes" id="UP000288216">
    <property type="component" value="Unassembled WGS sequence"/>
</dbReference>
<protein>
    <recommendedName>
        <fullName evidence="1">Synaptonemal complex protein 2 armadillo-repeat-like domain-containing protein</fullName>
    </recommendedName>
</protein>
<dbReference type="PANTHER" id="PTHR15607">
    <property type="entry name" value="SYNAPTONEMAL COMPLEX PROTEIN-RELATED"/>
    <property type="match status" value="1"/>
</dbReference>
<keyword evidence="3" id="KW-1185">Reference proteome</keyword>
<feature type="non-terminal residue" evidence="2">
    <location>
        <position position="152"/>
    </location>
</feature>
<organism evidence="2 3">
    <name type="scientific">Scyliorhinus torazame</name>
    <name type="common">Cloudy catshark</name>
    <name type="synonym">Catulus torazame</name>
    <dbReference type="NCBI Taxonomy" id="75743"/>
    <lineage>
        <taxon>Eukaryota</taxon>
        <taxon>Metazoa</taxon>
        <taxon>Chordata</taxon>
        <taxon>Craniata</taxon>
        <taxon>Vertebrata</taxon>
        <taxon>Chondrichthyes</taxon>
        <taxon>Elasmobranchii</taxon>
        <taxon>Galeomorphii</taxon>
        <taxon>Galeoidea</taxon>
        <taxon>Carcharhiniformes</taxon>
        <taxon>Scyliorhinidae</taxon>
        <taxon>Scyliorhinus</taxon>
    </lineage>
</organism>
<dbReference type="Pfam" id="PF18581">
    <property type="entry name" value="SYCP2_ARLD"/>
    <property type="match status" value="1"/>
</dbReference>
<evidence type="ECO:0000313" key="2">
    <source>
        <dbReference type="EMBL" id="GCB79014.1"/>
    </source>
</evidence>
<comment type="caution">
    <text evidence="2">The sequence shown here is derived from an EMBL/GenBank/DDBJ whole genome shotgun (WGS) entry which is preliminary data.</text>
</comment>
<dbReference type="GO" id="GO:0000779">
    <property type="term" value="C:condensed chromosome, centromeric region"/>
    <property type="evidence" value="ECO:0007669"/>
    <property type="project" value="TreeGrafter"/>
</dbReference>